<reference evidence="1" key="1">
    <citation type="submission" date="2022-08" db="EMBL/GenBank/DDBJ databases">
        <authorList>
            <consortium name="DOE Joint Genome Institute"/>
            <person name="Min B."/>
            <person name="Riley R."/>
            <person name="Sierra-Patev S."/>
            <person name="Naranjo-Ortiz M."/>
            <person name="Looney B."/>
            <person name="Konkel Z."/>
            <person name="Slot J.C."/>
            <person name="Sakamoto Y."/>
            <person name="Steenwyk J.L."/>
            <person name="Rokas A."/>
            <person name="Carro J."/>
            <person name="Camarero S."/>
            <person name="Ferreira P."/>
            <person name="Molpeceres G."/>
            <person name="Ruiz-Duenas F.J."/>
            <person name="Serrano A."/>
            <person name="Henrissat B."/>
            <person name="Drula E."/>
            <person name="Hughes K.W."/>
            <person name="Mata J.L."/>
            <person name="Ishikawa N.K."/>
            <person name="Vargas-Isla R."/>
            <person name="Ushijima S."/>
            <person name="Smith C.A."/>
            <person name="Ahrendt S."/>
            <person name="Andreopoulos W."/>
            <person name="He G."/>
            <person name="Labutti K."/>
            <person name="Lipzen A."/>
            <person name="Ng V."/>
            <person name="Sandor L."/>
            <person name="Barry K."/>
            <person name="Martinez A.T."/>
            <person name="Xiao Y."/>
            <person name="Gibbons J.G."/>
            <person name="Terashima K."/>
            <person name="Hibbett D.S."/>
            <person name="Grigoriev I.V."/>
        </authorList>
    </citation>
    <scope>NUCLEOTIDE SEQUENCE</scope>
    <source>
        <strain evidence="1">TFB9207</strain>
    </source>
</reference>
<dbReference type="AlphaFoldDB" id="A0AA38P5N6"/>
<accession>A0AA38P5N6</accession>
<gene>
    <name evidence="1" type="ORF">F5878DRAFT_662907</name>
</gene>
<proteinExistence type="predicted"/>
<comment type="caution">
    <text evidence="1">The sequence shown here is derived from an EMBL/GenBank/DDBJ whole genome shotgun (WGS) entry which is preliminary data.</text>
</comment>
<dbReference type="EMBL" id="MU806314">
    <property type="protein sequence ID" value="KAJ3836518.1"/>
    <property type="molecule type" value="Genomic_DNA"/>
</dbReference>
<evidence type="ECO:0000313" key="1">
    <source>
        <dbReference type="EMBL" id="KAJ3836518.1"/>
    </source>
</evidence>
<name>A0AA38P5N6_9AGAR</name>
<sequence length="379" mass="42645">MSEFPTTESVPISTFTTSRTAARPRVIPLYATSVSRRARRPLILHHNLPPKPYARPKPVHVNMSSASGISSEEPGSPLTPVDDAFSTDTGCDATPEARPIFIPQPNNPNINRVGWAPASLKAYRSKAREAVERYLDHHISLASQDTTALAKAIDHVESVAVFFKVHEDHWGARLLLRDQLKSVKDTRTKAEVLSLSVRLGVKRRQGASRLIKARQLRTFASSIPNSRNLVQLQQAASNPRYTSSTLFTLLPHSLQYATNSQVPSSFRGFHISTLNTTTPIDISTVSTRLARYQDVIRLPLVESGFEGWPAPQAYIHDIDVIYRRCRYRVFFQRHKKLRRNPVLRIAGDLIVMRVGSRNIQNVVNPRARDSVRIRTLAKR</sequence>
<dbReference type="Proteomes" id="UP001163846">
    <property type="component" value="Unassembled WGS sequence"/>
</dbReference>
<evidence type="ECO:0000313" key="2">
    <source>
        <dbReference type="Proteomes" id="UP001163846"/>
    </source>
</evidence>
<protein>
    <submittedName>
        <fullName evidence="1">Uncharacterized protein</fullName>
    </submittedName>
</protein>
<keyword evidence="2" id="KW-1185">Reference proteome</keyword>
<organism evidence="1 2">
    <name type="scientific">Lentinula raphanica</name>
    <dbReference type="NCBI Taxonomy" id="153919"/>
    <lineage>
        <taxon>Eukaryota</taxon>
        <taxon>Fungi</taxon>
        <taxon>Dikarya</taxon>
        <taxon>Basidiomycota</taxon>
        <taxon>Agaricomycotina</taxon>
        <taxon>Agaricomycetes</taxon>
        <taxon>Agaricomycetidae</taxon>
        <taxon>Agaricales</taxon>
        <taxon>Marasmiineae</taxon>
        <taxon>Omphalotaceae</taxon>
        <taxon>Lentinula</taxon>
    </lineage>
</organism>